<name>A0A845STY9_9FIRM</name>
<dbReference type="GO" id="GO:0003677">
    <property type="term" value="F:DNA binding"/>
    <property type="evidence" value="ECO:0007669"/>
    <property type="project" value="UniProtKB-KW"/>
</dbReference>
<dbReference type="Gene3D" id="1.20.140.160">
    <property type="match status" value="1"/>
</dbReference>
<dbReference type="CDD" id="cd06171">
    <property type="entry name" value="Sigma70_r4"/>
    <property type="match status" value="1"/>
</dbReference>
<dbReference type="InterPro" id="IPR013324">
    <property type="entry name" value="RNA_pol_sigma_r3/r4-like"/>
</dbReference>
<feature type="domain" description="RNA polymerase sigma factor 70 region 4 type 2" evidence="5">
    <location>
        <begin position="83"/>
        <end position="135"/>
    </location>
</feature>
<dbReference type="SUPFAM" id="SSF88659">
    <property type="entry name" value="Sigma3 and sigma4 domains of RNA polymerase sigma factors"/>
    <property type="match status" value="1"/>
</dbReference>
<dbReference type="EMBL" id="VIQT01000002">
    <property type="protein sequence ID" value="NDO37734.1"/>
    <property type="molecule type" value="Genomic_DNA"/>
</dbReference>
<dbReference type="NCBIfam" id="TIGR02937">
    <property type="entry name" value="sigma70-ECF"/>
    <property type="match status" value="1"/>
</dbReference>
<dbReference type="AlphaFoldDB" id="A0A845STY9"/>
<comment type="caution">
    <text evidence="6">The sequence shown here is derived from an EMBL/GenBank/DDBJ whole genome shotgun (WGS) entry which is preliminary data.</text>
</comment>
<evidence type="ECO:0000256" key="3">
    <source>
        <dbReference type="ARBA" id="ARBA00023125"/>
    </source>
</evidence>
<dbReference type="RefSeq" id="WP_162220217.1">
    <property type="nucleotide sequence ID" value="NZ_VIQT01000002.1"/>
</dbReference>
<proteinExistence type="predicted"/>
<dbReference type="Pfam" id="PF08281">
    <property type="entry name" value="Sigma70_r4_2"/>
    <property type="match status" value="1"/>
</dbReference>
<protein>
    <submittedName>
        <fullName evidence="6">Sigma-70 family RNA polymerase sigma factor</fullName>
    </submittedName>
</protein>
<accession>A0A845STY9</accession>
<dbReference type="InterPro" id="IPR014284">
    <property type="entry name" value="RNA_pol_sigma-70_dom"/>
</dbReference>
<organism evidence="6 7">
    <name type="scientific">Anaerotruncus colihominis</name>
    <dbReference type="NCBI Taxonomy" id="169435"/>
    <lineage>
        <taxon>Bacteria</taxon>
        <taxon>Bacillati</taxon>
        <taxon>Bacillota</taxon>
        <taxon>Clostridia</taxon>
        <taxon>Eubacteriales</taxon>
        <taxon>Oscillospiraceae</taxon>
        <taxon>Anaerotruncus</taxon>
    </lineage>
</organism>
<evidence type="ECO:0000259" key="5">
    <source>
        <dbReference type="Pfam" id="PF08281"/>
    </source>
</evidence>
<dbReference type="GO" id="GO:0006352">
    <property type="term" value="P:DNA-templated transcription initiation"/>
    <property type="evidence" value="ECO:0007669"/>
    <property type="project" value="InterPro"/>
</dbReference>
<dbReference type="Proteomes" id="UP000462501">
    <property type="component" value="Unassembled WGS sequence"/>
</dbReference>
<reference evidence="6 7" key="1">
    <citation type="submission" date="2019-06" db="EMBL/GenBank/DDBJ databases">
        <title>Draft genome sequences of 15 bacterial species constituting the stable defined intestinal microbiota of the GM15 gnotobiotic mouse model.</title>
        <authorList>
            <person name="Elie C."/>
            <person name="Mathieu A."/>
            <person name="Saliou A."/>
            <person name="Darnaud M."/>
            <person name="Leulier F."/>
            <person name="Tamellini A."/>
        </authorList>
    </citation>
    <scope>NUCLEOTIDE SEQUENCE [LARGE SCALE GENOMIC DNA]</scope>
    <source>
        <strain evidence="6 7">JM4-15</strain>
    </source>
</reference>
<dbReference type="InterPro" id="IPR013249">
    <property type="entry name" value="RNA_pol_sigma70_r4_t2"/>
</dbReference>
<evidence type="ECO:0000256" key="1">
    <source>
        <dbReference type="ARBA" id="ARBA00023015"/>
    </source>
</evidence>
<keyword evidence="3" id="KW-0238">DNA-binding</keyword>
<keyword evidence="1" id="KW-0805">Transcription regulation</keyword>
<keyword evidence="2" id="KW-0731">Sigma factor</keyword>
<gene>
    <name evidence="6" type="ORF">FMM72_00475</name>
</gene>
<evidence type="ECO:0000256" key="4">
    <source>
        <dbReference type="ARBA" id="ARBA00023163"/>
    </source>
</evidence>
<evidence type="ECO:0000313" key="6">
    <source>
        <dbReference type="EMBL" id="NDO37734.1"/>
    </source>
</evidence>
<evidence type="ECO:0000313" key="7">
    <source>
        <dbReference type="Proteomes" id="UP000462501"/>
    </source>
</evidence>
<keyword evidence="4" id="KW-0804">Transcription</keyword>
<sequence length="142" mass="16994">MARKKAIRDHYYISLEGKKIEVSQEVYYAWYGGERQERYQEERARHFGVRTFSSMGDEENDILEALPGAEDTESQVERKEAFRELYAALNCLPEKEREILFEIYFKGHTITQIARREGVDESSIRWRRNTALKKLKEYFEKN</sequence>
<dbReference type="GO" id="GO:0016987">
    <property type="term" value="F:sigma factor activity"/>
    <property type="evidence" value="ECO:0007669"/>
    <property type="project" value="UniProtKB-KW"/>
</dbReference>
<evidence type="ECO:0000256" key="2">
    <source>
        <dbReference type="ARBA" id="ARBA00023082"/>
    </source>
</evidence>
<dbReference type="PANTHER" id="PTHR30385">
    <property type="entry name" value="SIGMA FACTOR F FLAGELLAR"/>
    <property type="match status" value="1"/>
</dbReference>